<keyword evidence="7" id="KW-0472">Membrane</keyword>
<comment type="cofactor">
    <cofactor evidence="1">
        <name>Ca(2+)</name>
        <dbReference type="ChEBI" id="CHEBI:29108"/>
    </cofactor>
</comment>
<evidence type="ECO:0000256" key="3">
    <source>
        <dbReference type="ARBA" id="ARBA00022723"/>
    </source>
</evidence>
<comment type="similarity">
    <text evidence="2">Belongs to the sulfatase family.</text>
</comment>
<evidence type="ECO:0000256" key="6">
    <source>
        <dbReference type="ARBA" id="ARBA00022837"/>
    </source>
</evidence>
<protein>
    <recommendedName>
        <fullName evidence="8">Sulfatase N-terminal domain-containing protein</fullName>
    </recommendedName>
</protein>
<dbReference type="PANTHER" id="PTHR45953">
    <property type="entry name" value="IDURONATE 2-SULFATASE"/>
    <property type="match status" value="1"/>
</dbReference>
<feature type="domain" description="Sulfatase N-terminal" evidence="8">
    <location>
        <begin position="51"/>
        <end position="408"/>
    </location>
</feature>
<dbReference type="STRING" id="283909.R7TJD3"/>
<dbReference type="OMA" id="ERHERPH"/>
<feature type="transmembrane region" description="Helical" evidence="7">
    <location>
        <begin position="7"/>
        <end position="25"/>
    </location>
</feature>
<dbReference type="InterPro" id="IPR000917">
    <property type="entry name" value="Sulfatase_N"/>
</dbReference>
<dbReference type="Proteomes" id="UP000014760">
    <property type="component" value="Unassembled WGS sequence"/>
</dbReference>
<dbReference type="GO" id="GO:0004423">
    <property type="term" value="F:iduronate-2-sulfatase activity"/>
    <property type="evidence" value="ECO:0007669"/>
    <property type="project" value="InterPro"/>
</dbReference>
<evidence type="ECO:0000313" key="10">
    <source>
        <dbReference type="EnsemblMetazoa" id="CapteP134558"/>
    </source>
</evidence>
<dbReference type="AlphaFoldDB" id="R7TJD3"/>
<keyword evidence="4" id="KW-0732">Signal</keyword>
<dbReference type="EnsemblMetazoa" id="CapteT134558">
    <property type="protein sequence ID" value="CapteP134558"/>
    <property type="gene ID" value="CapteG134558"/>
</dbReference>
<organism evidence="9">
    <name type="scientific">Capitella teleta</name>
    <name type="common">Polychaete worm</name>
    <dbReference type="NCBI Taxonomy" id="283909"/>
    <lineage>
        <taxon>Eukaryota</taxon>
        <taxon>Metazoa</taxon>
        <taxon>Spiralia</taxon>
        <taxon>Lophotrochozoa</taxon>
        <taxon>Annelida</taxon>
        <taxon>Polychaeta</taxon>
        <taxon>Sedentaria</taxon>
        <taxon>Scolecida</taxon>
        <taxon>Capitellidae</taxon>
        <taxon>Capitella</taxon>
    </lineage>
</organism>
<keyword evidence="7" id="KW-0812">Transmembrane</keyword>
<dbReference type="GO" id="GO:0005737">
    <property type="term" value="C:cytoplasm"/>
    <property type="evidence" value="ECO:0007669"/>
    <property type="project" value="TreeGrafter"/>
</dbReference>
<dbReference type="Gene3D" id="3.40.720.10">
    <property type="entry name" value="Alkaline Phosphatase, subunit A"/>
    <property type="match status" value="1"/>
</dbReference>
<dbReference type="InterPro" id="IPR024607">
    <property type="entry name" value="Sulfatase_CS"/>
</dbReference>
<dbReference type="GO" id="GO:0046872">
    <property type="term" value="F:metal ion binding"/>
    <property type="evidence" value="ECO:0007669"/>
    <property type="project" value="UniProtKB-KW"/>
</dbReference>
<dbReference type="CDD" id="cd16030">
    <property type="entry name" value="iduronate-2-sulfatase"/>
    <property type="match status" value="1"/>
</dbReference>
<keyword evidence="5" id="KW-0378">Hydrolase</keyword>
<dbReference type="HOGENOM" id="CLU_006332_9_0_1"/>
<dbReference type="EMBL" id="AMQN01002627">
    <property type="status" value="NOT_ANNOTATED_CDS"/>
    <property type="molecule type" value="Genomic_DNA"/>
</dbReference>
<keyword evidence="7" id="KW-1133">Transmembrane helix</keyword>
<keyword evidence="3" id="KW-0479">Metal-binding</keyword>
<gene>
    <name evidence="9" type="ORF">CAPTEDRAFT_134558</name>
</gene>
<evidence type="ECO:0000259" key="8">
    <source>
        <dbReference type="Pfam" id="PF00884"/>
    </source>
</evidence>
<evidence type="ECO:0000256" key="2">
    <source>
        <dbReference type="ARBA" id="ARBA00008779"/>
    </source>
</evidence>
<keyword evidence="11" id="KW-1185">Reference proteome</keyword>
<evidence type="ECO:0000313" key="9">
    <source>
        <dbReference type="EMBL" id="ELT93612.1"/>
    </source>
</evidence>
<sequence length="530" mass="61131">MRVFYSFFVCGLLYTLLYVSLYHWWSDIGYHQNFVSRSVPQTIVEKTPVRRNVLMIVADDLRPQLDVYHDLGLSRQIYDRMVTPNLHDLARESLVVKNAFAQYSVCSPSRASTLTSRRPKTTRVYDLETYWRKSGGDFTTLPQYFKENGYLTQGIGKVFHHGEASGFNNDDASWTHPFFQANARYWKGKEKSWRAVSYTDRRRHPLMDDKVLTESQNALKTLSKEAKMNDTNFFLAVGFYKPHLPWIFPEEFLYQYPKSDIDVAINRFAPRNVPPIAGSHYQELVKYTDIKLYDTHLSGDYNDTIPIELSKDLRRAYYACVSYIDHQIGQLLGTLGALGLENDTIIAFWGDHGFILGEYGTWCKHSMFELAARVPLLLRVPGQTDRGVTTNHLVELVDLFPTLVDVAGLPPIPPCPEYSRNVTLCTEGSSFASLVHQPQSSIWKTRVFMEQMREREDGMVFGRSVRTKFFRYTEWNSTENNVPHGKELYNINKDPLQFENLAGSVSYEKVEAVLQTLLHKGWAEARNSLQ</sequence>
<evidence type="ECO:0000256" key="1">
    <source>
        <dbReference type="ARBA" id="ARBA00001913"/>
    </source>
</evidence>
<reference evidence="11" key="1">
    <citation type="submission" date="2012-12" db="EMBL/GenBank/DDBJ databases">
        <authorList>
            <person name="Hellsten U."/>
            <person name="Grimwood J."/>
            <person name="Chapman J.A."/>
            <person name="Shapiro H."/>
            <person name="Aerts A."/>
            <person name="Otillar R.P."/>
            <person name="Terry A.Y."/>
            <person name="Boore J.L."/>
            <person name="Simakov O."/>
            <person name="Marletaz F."/>
            <person name="Cho S.-J."/>
            <person name="Edsinger-Gonzales E."/>
            <person name="Havlak P."/>
            <person name="Kuo D.-H."/>
            <person name="Larsson T."/>
            <person name="Lv J."/>
            <person name="Arendt D."/>
            <person name="Savage R."/>
            <person name="Osoegawa K."/>
            <person name="de Jong P."/>
            <person name="Lindberg D.R."/>
            <person name="Seaver E.C."/>
            <person name="Weisblat D.A."/>
            <person name="Putnam N.H."/>
            <person name="Grigoriev I.V."/>
            <person name="Rokhsar D.S."/>
        </authorList>
    </citation>
    <scope>NUCLEOTIDE SEQUENCE</scope>
    <source>
        <strain evidence="11">I ESC-2004</strain>
    </source>
</reference>
<evidence type="ECO:0000313" key="11">
    <source>
        <dbReference type="Proteomes" id="UP000014760"/>
    </source>
</evidence>
<dbReference type="InterPro" id="IPR035874">
    <property type="entry name" value="IDS"/>
</dbReference>
<proteinExistence type="inferred from homology"/>
<keyword evidence="6" id="KW-0106">Calcium</keyword>
<accession>R7TJD3</accession>
<name>R7TJD3_CAPTE</name>
<dbReference type="InterPro" id="IPR017850">
    <property type="entry name" value="Alkaline_phosphatase_core_sf"/>
</dbReference>
<reference evidence="10" key="3">
    <citation type="submission" date="2015-06" db="UniProtKB">
        <authorList>
            <consortium name="EnsemblMetazoa"/>
        </authorList>
    </citation>
    <scope>IDENTIFICATION</scope>
</reference>
<dbReference type="SUPFAM" id="SSF53649">
    <property type="entry name" value="Alkaline phosphatase-like"/>
    <property type="match status" value="1"/>
</dbReference>
<dbReference type="PANTHER" id="PTHR45953:SF1">
    <property type="entry name" value="IDURONATE 2-SULFATASE"/>
    <property type="match status" value="1"/>
</dbReference>
<reference evidence="9 11" key="2">
    <citation type="journal article" date="2013" name="Nature">
        <title>Insights into bilaterian evolution from three spiralian genomes.</title>
        <authorList>
            <person name="Simakov O."/>
            <person name="Marletaz F."/>
            <person name="Cho S.J."/>
            <person name="Edsinger-Gonzales E."/>
            <person name="Havlak P."/>
            <person name="Hellsten U."/>
            <person name="Kuo D.H."/>
            <person name="Larsson T."/>
            <person name="Lv J."/>
            <person name="Arendt D."/>
            <person name="Savage R."/>
            <person name="Osoegawa K."/>
            <person name="de Jong P."/>
            <person name="Grimwood J."/>
            <person name="Chapman J.A."/>
            <person name="Shapiro H."/>
            <person name="Aerts A."/>
            <person name="Otillar R.P."/>
            <person name="Terry A.Y."/>
            <person name="Boore J.L."/>
            <person name="Grigoriev I.V."/>
            <person name="Lindberg D.R."/>
            <person name="Seaver E.C."/>
            <person name="Weisblat D.A."/>
            <person name="Putnam N.H."/>
            <person name="Rokhsar D.S."/>
        </authorList>
    </citation>
    <scope>NUCLEOTIDE SEQUENCE</scope>
    <source>
        <strain evidence="9 11">I ESC-2004</strain>
    </source>
</reference>
<dbReference type="Pfam" id="PF00884">
    <property type="entry name" value="Sulfatase"/>
    <property type="match status" value="1"/>
</dbReference>
<evidence type="ECO:0000256" key="4">
    <source>
        <dbReference type="ARBA" id="ARBA00022729"/>
    </source>
</evidence>
<dbReference type="PROSITE" id="PS00149">
    <property type="entry name" value="SULFATASE_2"/>
    <property type="match status" value="1"/>
</dbReference>
<dbReference type="EMBL" id="KB309694">
    <property type="protein sequence ID" value="ELT93612.1"/>
    <property type="molecule type" value="Genomic_DNA"/>
</dbReference>
<dbReference type="OrthoDB" id="186522at2759"/>
<evidence type="ECO:0000256" key="7">
    <source>
        <dbReference type="SAM" id="Phobius"/>
    </source>
</evidence>
<evidence type="ECO:0000256" key="5">
    <source>
        <dbReference type="ARBA" id="ARBA00022801"/>
    </source>
</evidence>